<reference evidence="1 2" key="2">
    <citation type="submission" date="2018-11" db="EMBL/GenBank/DDBJ databases">
        <authorList>
            <consortium name="Pathogen Informatics"/>
        </authorList>
    </citation>
    <scope>NUCLEOTIDE SEQUENCE [LARGE SCALE GENOMIC DNA]</scope>
</reference>
<dbReference type="WBParaSite" id="BPAG_0000057001-mRNA-1">
    <property type="protein sequence ID" value="BPAG_0000057001-mRNA-1"/>
    <property type="gene ID" value="BPAG_0000057001"/>
</dbReference>
<evidence type="ECO:0000313" key="1">
    <source>
        <dbReference type="EMBL" id="VDN81757.1"/>
    </source>
</evidence>
<dbReference type="AlphaFoldDB" id="A0A0N4SXY9"/>
<reference evidence="3" key="1">
    <citation type="submission" date="2017-02" db="UniProtKB">
        <authorList>
            <consortium name="WormBaseParasite"/>
        </authorList>
    </citation>
    <scope>IDENTIFICATION</scope>
</reference>
<proteinExistence type="predicted"/>
<dbReference type="EMBL" id="UZAD01000027">
    <property type="protein sequence ID" value="VDN81757.1"/>
    <property type="molecule type" value="Genomic_DNA"/>
</dbReference>
<name>A0A0N4SXY9_BRUPA</name>
<gene>
    <name evidence="1" type="ORF">BPAG_LOCUS571</name>
</gene>
<protein>
    <submittedName>
        <fullName evidence="3">Prepilin-type N-terminal cleavage/methylation domain-containing protein</fullName>
    </submittedName>
</protein>
<evidence type="ECO:0000313" key="2">
    <source>
        <dbReference type="Proteomes" id="UP000278627"/>
    </source>
</evidence>
<organism evidence="3">
    <name type="scientific">Brugia pahangi</name>
    <name type="common">Filarial nematode worm</name>
    <dbReference type="NCBI Taxonomy" id="6280"/>
    <lineage>
        <taxon>Eukaryota</taxon>
        <taxon>Metazoa</taxon>
        <taxon>Ecdysozoa</taxon>
        <taxon>Nematoda</taxon>
        <taxon>Chromadorea</taxon>
        <taxon>Rhabditida</taxon>
        <taxon>Spirurina</taxon>
        <taxon>Spiruromorpha</taxon>
        <taxon>Filarioidea</taxon>
        <taxon>Onchocercidae</taxon>
        <taxon>Brugia</taxon>
    </lineage>
</organism>
<evidence type="ECO:0000313" key="3">
    <source>
        <dbReference type="WBParaSite" id="BPAG_0000057001-mRNA-1"/>
    </source>
</evidence>
<keyword evidence="2" id="KW-1185">Reference proteome</keyword>
<sequence>MPLRTAVLENKHCVKNMNCDRNRRISNFLDVTCLQTISMRKKAESGFLLTELEIVLSVLCICLEIAQGSIKLRKLTLRRGTRLCSIELHSFPFIEYITIYKKFK</sequence>
<dbReference type="Proteomes" id="UP000278627">
    <property type="component" value="Unassembled WGS sequence"/>
</dbReference>
<accession>A0A0N4SXY9</accession>